<proteinExistence type="predicted"/>
<dbReference type="EMBL" id="CAJVQB010073143">
    <property type="protein sequence ID" value="CAG8843654.1"/>
    <property type="molecule type" value="Genomic_DNA"/>
</dbReference>
<evidence type="ECO:0000313" key="2">
    <source>
        <dbReference type="EMBL" id="CAG8843654.1"/>
    </source>
</evidence>
<feature type="compositionally biased region" description="Polar residues" evidence="1">
    <location>
        <begin position="1"/>
        <end position="18"/>
    </location>
</feature>
<organism evidence="2 3">
    <name type="scientific">Gigaspora margarita</name>
    <dbReference type="NCBI Taxonomy" id="4874"/>
    <lineage>
        <taxon>Eukaryota</taxon>
        <taxon>Fungi</taxon>
        <taxon>Fungi incertae sedis</taxon>
        <taxon>Mucoromycota</taxon>
        <taxon>Glomeromycotina</taxon>
        <taxon>Glomeromycetes</taxon>
        <taxon>Diversisporales</taxon>
        <taxon>Gigasporaceae</taxon>
        <taxon>Gigaspora</taxon>
    </lineage>
</organism>
<dbReference type="Proteomes" id="UP000789901">
    <property type="component" value="Unassembled WGS sequence"/>
</dbReference>
<evidence type="ECO:0000256" key="1">
    <source>
        <dbReference type="SAM" id="MobiDB-lite"/>
    </source>
</evidence>
<protein>
    <submittedName>
        <fullName evidence="2">29825_t:CDS:1</fullName>
    </submittedName>
</protein>
<accession>A0ABN7WYY9</accession>
<reference evidence="2 3" key="1">
    <citation type="submission" date="2021-06" db="EMBL/GenBank/DDBJ databases">
        <authorList>
            <person name="Kallberg Y."/>
            <person name="Tangrot J."/>
            <person name="Rosling A."/>
        </authorList>
    </citation>
    <scope>NUCLEOTIDE SEQUENCE [LARGE SCALE GENOMIC DNA]</scope>
    <source>
        <strain evidence="2 3">120-4 pot B 10/14</strain>
    </source>
</reference>
<feature type="non-terminal residue" evidence="2">
    <location>
        <position position="86"/>
    </location>
</feature>
<gene>
    <name evidence="2" type="ORF">GMARGA_LOCUS36657</name>
</gene>
<sequence>MSLPNNINEESTSTVSSEQDSRKKRVDITQQVANTVRKSGHALQDLRPGFKIPGSKSLAGRIFNKQIIQVEVKMESEIQNKNYITL</sequence>
<name>A0ABN7WYY9_GIGMA</name>
<keyword evidence="3" id="KW-1185">Reference proteome</keyword>
<evidence type="ECO:0000313" key="3">
    <source>
        <dbReference type="Proteomes" id="UP000789901"/>
    </source>
</evidence>
<feature type="region of interest" description="Disordered" evidence="1">
    <location>
        <begin position="1"/>
        <end position="26"/>
    </location>
</feature>
<comment type="caution">
    <text evidence="2">The sequence shown here is derived from an EMBL/GenBank/DDBJ whole genome shotgun (WGS) entry which is preliminary data.</text>
</comment>